<feature type="compositionally biased region" description="Low complexity" evidence="1">
    <location>
        <begin position="226"/>
        <end position="240"/>
    </location>
</feature>
<dbReference type="EMBL" id="KZ819667">
    <property type="protein sequence ID" value="PWN27726.1"/>
    <property type="molecule type" value="Genomic_DNA"/>
</dbReference>
<feature type="region of interest" description="Disordered" evidence="1">
    <location>
        <begin position="478"/>
        <end position="518"/>
    </location>
</feature>
<evidence type="ECO:0000256" key="2">
    <source>
        <dbReference type="SAM" id="Phobius"/>
    </source>
</evidence>
<dbReference type="GeneID" id="37025504"/>
<reference evidence="3 4" key="1">
    <citation type="journal article" date="2018" name="Mol. Biol. Evol.">
        <title>Broad Genomic Sampling Reveals a Smut Pathogenic Ancestry of the Fungal Clade Ustilaginomycotina.</title>
        <authorList>
            <person name="Kijpornyongpan T."/>
            <person name="Mondo S.J."/>
            <person name="Barry K."/>
            <person name="Sandor L."/>
            <person name="Lee J."/>
            <person name="Lipzen A."/>
            <person name="Pangilinan J."/>
            <person name="LaButti K."/>
            <person name="Hainaut M."/>
            <person name="Henrissat B."/>
            <person name="Grigoriev I.V."/>
            <person name="Spatafora J.W."/>
            <person name="Aime M.C."/>
        </authorList>
    </citation>
    <scope>NUCLEOTIDE SEQUENCE [LARGE SCALE GENOMIC DNA]</scope>
    <source>
        <strain evidence="3 4">MCA 5214</strain>
    </source>
</reference>
<keyword evidence="2" id="KW-0472">Membrane</keyword>
<feature type="compositionally biased region" description="Polar residues" evidence="1">
    <location>
        <begin position="199"/>
        <end position="209"/>
    </location>
</feature>
<feature type="compositionally biased region" description="Basic and acidic residues" evidence="1">
    <location>
        <begin position="382"/>
        <end position="392"/>
    </location>
</feature>
<feature type="region of interest" description="Disordered" evidence="1">
    <location>
        <begin position="109"/>
        <end position="135"/>
    </location>
</feature>
<feature type="compositionally biased region" description="Low complexity" evidence="1">
    <location>
        <begin position="409"/>
        <end position="431"/>
    </location>
</feature>
<evidence type="ECO:0000313" key="4">
    <source>
        <dbReference type="Proteomes" id="UP000245884"/>
    </source>
</evidence>
<accession>A0A316UR16</accession>
<feature type="compositionally biased region" description="Basic and acidic residues" evidence="1">
    <location>
        <begin position="300"/>
        <end position="313"/>
    </location>
</feature>
<feature type="region of interest" description="Disordered" evidence="1">
    <location>
        <begin position="199"/>
        <end position="320"/>
    </location>
</feature>
<feature type="region of interest" description="Disordered" evidence="1">
    <location>
        <begin position="342"/>
        <end position="455"/>
    </location>
</feature>
<feature type="compositionally biased region" description="Low complexity" evidence="1">
    <location>
        <begin position="342"/>
        <end position="361"/>
    </location>
</feature>
<feature type="transmembrane region" description="Helical" evidence="2">
    <location>
        <begin position="57"/>
        <end position="79"/>
    </location>
</feature>
<evidence type="ECO:0000256" key="1">
    <source>
        <dbReference type="SAM" id="MobiDB-lite"/>
    </source>
</evidence>
<name>A0A316UR16_9BASI</name>
<organism evidence="3 4">
    <name type="scientific">Jaminaea rosea</name>
    <dbReference type="NCBI Taxonomy" id="1569628"/>
    <lineage>
        <taxon>Eukaryota</taxon>
        <taxon>Fungi</taxon>
        <taxon>Dikarya</taxon>
        <taxon>Basidiomycota</taxon>
        <taxon>Ustilaginomycotina</taxon>
        <taxon>Exobasidiomycetes</taxon>
        <taxon>Microstromatales</taxon>
        <taxon>Microstromatales incertae sedis</taxon>
        <taxon>Jaminaea</taxon>
    </lineage>
</organism>
<keyword evidence="2" id="KW-0812">Transmembrane</keyword>
<keyword evidence="4" id="KW-1185">Reference proteome</keyword>
<dbReference type="RefSeq" id="XP_025362338.1">
    <property type="nucleotide sequence ID" value="XM_025503681.1"/>
</dbReference>
<keyword evidence="2" id="KW-1133">Transmembrane helix</keyword>
<gene>
    <name evidence="3" type="ORF">BDZ90DRAFT_170466</name>
</gene>
<dbReference type="Proteomes" id="UP000245884">
    <property type="component" value="Unassembled WGS sequence"/>
</dbReference>
<feature type="compositionally biased region" description="Polar residues" evidence="1">
    <location>
        <begin position="110"/>
        <end position="135"/>
    </location>
</feature>
<evidence type="ECO:0000313" key="3">
    <source>
        <dbReference type="EMBL" id="PWN27726.1"/>
    </source>
</evidence>
<sequence length="518" mass="55416">MQRRLAARFYLAASISIAATTASAAATSTRHLLRREADLSDAQVQRLGTTSVPQGPIVLVLGGLGVALVALIFVVIKVLGSGKASSSSRQIMAERAKAKTDLRVRGIAQQPVSRPTPTRGAGTSDTTAVSTPFTSPTASRHFFEDYSRRNSHINALGSNPKEMYSPSLSKRDNMDSTYNSMSSMVDVPMLMAQGRTITTFSQDSSSSAEGSKPRVYNDMVGRVGGPRRPQTQPRPNNNRTSVYRGTDIGVSRKGSTRSHHGGVGDSVGARPGSMSGAPAWMDASRGARAAVYDPKSPMSDLKRHNTDSGEHSRRNSSSNLLDQEDVFATPALHVPTPLFAATSQSSASGSGSASSSDHSSALQPVSNHPLSKRTAGAASADGHGHAAYDRGHQQHYFDAQQQRKPPPRWAQTAAATQQYNQPQQQQAPAWQERPRPNFIPAYPGAGSNGLQRDPSPTKYFDVEQNGATYETARPGQFHQQVAPGNGRRGVRGFPAGTAASYSDNNPYGRPQAMYRSRS</sequence>
<proteinExistence type="predicted"/>
<protein>
    <submittedName>
        <fullName evidence="3">Uncharacterized protein</fullName>
    </submittedName>
</protein>
<dbReference type="AlphaFoldDB" id="A0A316UR16"/>